<gene>
    <name evidence="3" type="ORF">B0T15DRAFT_509519</name>
</gene>
<dbReference type="InterPro" id="IPR001810">
    <property type="entry name" value="F-box_dom"/>
</dbReference>
<dbReference type="SUPFAM" id="SSF81383">
    <property type="entry name" value="F-box domain"/>
    <property type="match status" value="1"/>
</dbReference>
<dbReference type="AlphaFoldDB" id="A0AAJ0GZN4"/>
<sequence>MAESGSLVPGAQPNAPDPEWEEKFRTTLAEGRMLMDSDNRAPSMALPIIMEAVNMCPCDPAGSGKTRHDKDKSCNISQCIDAVRSDNPGALYEVAKRPCACGYSWPSCTRIEHAIALDALAECLTKAGQHVSAFSTALSIIRLDPASAVGYCRTAKILRYLLKKKDPKADSNVARSLGVILRHAKLPSADTLRDVLKQFVSSGLWSTDKYGNGLNDSYDVILHIIAHSLKISAARIDPVQKFPQEVLSMIFAHLDTTSLLKCLRVSKQWHRVVLGDSSLWLDVRLIRPLNPKTDFARFLQQRPGITTLAIYDAADFQVNETKLRSIMYGLRQLKRLYLNSGKALPAIQKLAFKSMWLKTAASLTHLSISGFDSEEPVEALVRLSAKTLQALDLVKTGHEVNEIFKKSPCFPNLKKLRIISGYTPQEIEMHLPEIETEFIVLATPVLEQFHLDGFFVCWRNEYSGPSTLTVQAKNSLWRSLERVILGPELVFSNHAQIWRSKLCRILPPFTSNLRSFEVLGPRCAQIADNVLFTFEVENAGPDWQGYSVYNRDPNPPNLVNLEVFRCRAESPDIVRYLADVIGPAARAGSLKFLELTLPGPISLFRIADPVRELSFAVSENLHTLGLHRFNFYYDRHDRLGTTKAFDGQPFIDWIECFPNLHTVLVYPDEWEAVDLFIMQLIAHPRVKVIHQDVLRGVAWDNAQRLAELHGVELHHTPFFAPTRWHVFED</sequence>
<dbReference type="SMART" id="SM00256">
    <property type="entry name" value="FBOX"/>
    <property type="match status" value="1"/>
</dbReference>
<reference evidence="3" key="2">
    <citation type="submission" date="2023-06" db="EMBL/GenBank/DDBJ databases">
        <authorList>
            <consortium name="Lawrence Berkeley National Laboratory"/>
            <person name="Mondo S.J."/>
            <person name="Hensen N."/>
            <person name="Bonometti L."/>
            <person name="Westerberg I."/>
            <person name="Brannstrom I.O."/>
            <person name="Guillou S."/>
            <person name="Cros-Aarteil S."/>
            <person name="Calhoun S."/>
            <person name="Haridas S."/>
            <person name="Kuo A."/>
            <person name="Pangilinan J."/>
            <person name="Riley R."/>
            <person name="Labutti K."/>
            <person name="Andreopoulos B."/>
            <person name="Lipzen A."/>
            <person name="Chen C."/>
            <person name="Yanf M."/>
            <person name="Daum C."/>
            <person name="Ng V."/>
            <person name="Clum A."/>
            <person name="Steindorff A."/>
            <person name="Ohm R."/>
            <person name="Martin F."/>
            <person name="Silar P."/>
            <person name="Natvig D."/>
            <person name="Lalanne C."/>
            <person name="Gautier V."/>
            <person name="Ament-Velasquez S.L."/>
            <person name="Kruys A."/>
            <person name="Hutchinson M.I."/>
            <person name="Powell A.J."/>
            <person name="Barry K."/>
            <person name="Miller A.N."/>
            <person name="Grigoriev I.V."/>
            <person name="Debuchy R."/>
            <person name="Gladieux P."/>
            <person name="Thoren M.H."/>
            <person name="Johannesson H."/>
        </authorList>
    </citation>
    <scope>NUCLEOTIDE SEQUENCE</scope>
    <source>
        <strain evidence="3">CBS 333.67</strain>
    </source>
</reference>
<organism evidence="3 4">
    <name type="scientific">Chaetomium strumarium</name>
    <dbReference type="NCBI Taxonomy" id="1170767"/>
    <lineage>
        <taxon>Eukaryota</taxon>
        <taxon>Fungi</taxon>
        <taxon>Dikarya</taxon>
        <taxon>Ascomycota</taxon>
        <taxon>Pezizomycotina</taxon>
        <taxon>Sordariomycetes</taxon>
        <taxon>Sordariomycetidae</taxon>
        <taxon>Sordariales</taxon>
        <taxon>Chaetomiaceae</taxon>
        <taxon>Chaetomium</taxon>
    </lineage>
</organism>
<comment type="caution">
    <text evidence="3">The sequence shown here is derived from an EMBL/GenBank/DDBJ whole genome shotgun (WGS) entry which is preliminary data.</text>
</comment>
<dbReference type="Proteomes" id="UP001273166">
    <property type="component" value="Unassembled WGS sequence"/>
</dbReference>
<dbReference type="RefSeq" id="XP_062724911.1">
    <property type="nucleotide sequence ID" value="XM_062867794.1"/>
</dbReference>
<dbReference type="InterPro" id="IPR032675">
    <property type="entry name" value="LRR_dom_sf"/>
</dbReference>
<evidence type="ECO:0000256" key="1">
    <source>
        <dbReference type="SAM" id="MobiDB-lite"/>
    </source>
</evidence>
<dbReference type="InterPro" id="IPR036047">
    <property type="entry name" value="F-box-like_dom_sf"/>
</dbReference>
<name>A0AAJ0GZN4_9PEZI</name>
<dbReference type="PROSITE" id="PS50181">
    <property type="entry name" value="FBOX"/>
    <property type="match status" value="1"/>
</dbReference>
<feature type="region of interest" description="Disordered" evidence="1">
    <location>
        <begin position="1"/>
        <end position="20"/>
    </location>
</feature>
<evidence type="ECO:0000259" key="2">
    <source>
        <dbReference type="PROSITE" id="PS50181"/>
    </source>
</evidence>
<dbReference type="GeneID" id="87886623"/>
<dbReference type="Gene3D" id="3.80.10.10">
    <property type="entry name" value="Ribonuclease Inhibitor"/>
    <property type="match status" value="1"/>
</dbReference>
<evidence type="ECO:0000313" key="3">
    <source>
        <dbReference type="EMBL" id="KAK3309131.1"/>
    </source>
</evidence>
<dbReference type="EMBL" id="JAUDZG010000002">
    <property type="protein sequence ID" value="KAK3309131.1"/>
    <property type="molecule type" value="Genomic_DNA"/>
</dbReference>
<reference evidence="3" key="1">
    <citation type="journal article" date="2023" name="Mol. Phylogenet. Evol.">
        <title>Genome-scale phylogeny and comparative genomics of the fungal order Sordariales.</title>
        <authorList>
            <person name="Hensen N."/>
            <person name="Bonometti L."/>
            <person name="Westerberg I."/>
            <person name="Brannstrom I.O."/>
            <person name="Guillou S."/>
            <person name="Cros-Aarteil S."/>
            <person name="Calhoun S."/>
            <person name="Haridas S."/>
            <person name="Kuo A."/>
            <person name="Mondo S."/>
            <person name="Pangilinan J."/>
            <person name="Riley R."/>
            <person name="LaButti K."/>
            <person name="Andreopoulos B."/>
            <person name="Lipzen A."/>
            <person name="Chen C."/>
            <person name="Yan M."/>
            <person name="Daum C."/>
            <person name="Ng V."/>
            <person name="Clum A."/>
            <person name="Steindorff A."/>
            <person name="Ohm R.A."/>
            <person name="Martin F."/>
            <person name="Silar P."/>
            <person name="Natvig D.O."/>
            <person name="Lalanne C."/>
            <person name="Gautier V."/>
            <person name="Ament-Velasquez S.L."/>
            <person name="Kruys A."/>
            <person name="Hutchinson M.I."/>
            <person name="Powell A.J."/>
            <person name="Barry K."/>
            <person name="Miller A.N."/>
            <person name="Grigoriev I.V."/>
            <person name="Debuchy R."/>
            <person name="Gladieux P."/>
            <person name="Hiltunen Thoren M."/>
            <person name="Johannesson H."/>
        </authorList>
    </citation>
    <scope>NUCLEOTIDE SEQUENCE</scope>
    <source>
        <strain evidence="3">CBS 333.67</strain>
    </source>
</reference>
<protein>
    <recommendedName>
        <fullName evidence="2">F-box domain-containing protein</fullName>
    </recommendedName>
</protein>
<proteinExistence type="predicted"/>
<evidence type="ECO:0000313" key="4">
    <source>
        <dbReference type="Proteomes" id="UP001273166"/>
    </source>
</evidence>
<dbReference type="Pfam" id="PF12937">
    <property type="entry name" value="F-box-like"/>
    <property type="match status" value="1"/>
</dbReference>
<feature type="domain" description="F-box" evidence="2">
    <location>
        <begin position="236"/>
        <end position="283"/>
    </location>
</feature>
<keyword evidence="4" id="KW-1185">Reference proteome</keyword>
<accession>A0AAJ0GZN4</accession>